<dbReference type="PROSITE" id="PS50002">
    <property type="entry name" value="SH3"/>
    <property type="match status" value="1"/>
</dbReference>
<evidence type="ECO:0000256" key="2">
    <source>
        <dbReference type="PROSITE-ProRule" id="PRU00192"/>
    </source>
</evidence>
<evidence type="ECO:0000256" key="1">
    <source>
        <dbReference type="ARBA" id="ARBA00022443"/>
    </source>
</evidence>
<dbReference type="CDD" id="cd00174">
    <property type="entry name" value="SH3"/>
    <property type="match status" value="1"/>
</dbReference>
<protein>
    <recommendedName>
        <fullName evidence="4">SH3 domain-containing protein</fullName>
    </recommendedName>
</protein>
<proteinExistence type="evidence at transcript level"/>
<accession>A0A5P8I4M3</accession>
<dbReference type="AlphaFoldDB" id="A0A5P8I4M3"/>
<dbReference type="InterPro" id="IPR036028">
    <property type="entry name" value="SH3-like_dom_sf"/>
</dbReference>
<keyword evidence="1 2" id="KW-0728">SH3 domain</keyword>
<name>A0A5P8I4M3_SCHMD</name>
<feature type="domain" description="SH3" evidence="4">
    <location>
        <begin position="11"/>
        <end position="72"/>
    </location>
</feature>
<dbReference type="InterPro" id="IPR001452">
    <property type="entry name" value="SH3_domain"/>
</dbReference>
<evidence type="ECO:0000256" key="3">
    <source>
        <dbReference type="SAM" id="MobiDB-lite"/>
    </source>
</evidence>
<dbReference type="EMBL" id="MN305302">
    <property type="protein sequence ID" value="QFQ66896.1"/>
    <property type="molecule type" value="mRNA"/>
</dbReference>
<feature type="region of interest" description="Disordered" evidence="3">
    <location>
        <begin position="102"/>
        <end position="180"/>
    </location>
</feature>
<organism evidence="5">
    <name type="scientific">Schmidtea mediterranea</name>
    <name type="common">Freshwater planarian flatworm</name>
    <dbReference type="NCBI Taxonomy" id="79327"/>
    <lineage>
        <taxon>Eukaryota</taxon>
        <taxon>Metazoa</taxon>
        <taxon>Spiralia</taxon>
        <taxon>Lophotrochozoa</taxon>
        <taxon>Platyhelminthes</taxon>
        <taxon>Rhabditophora</taxon>
        <taxon>Seriata</taxon>
        <taxon>Tricladida</taxon>
        <taxon>Continenticola</taxon>
        <taxon>Geoplanoidea</taxon>
        <taxon>Dugesiidae</taxon>
        <taxon>Schmidtea</taxon>
    </lineage>
</organism>
<evidence type="ECO:0000313" key="5">
    <source>
        <dbReference type="EMBL" id="QFQ66896.1"/>
    </source>
</evidence>
<dbReference type="SUPFAM" id="SSF50044">
    <property type="entry name" value="SH3-domain"/>
    <property type="match status" value="1"/>
</dbReference>
<sequence length="238" mass="26565">MNRNMKQMPQIVMEYAVMIDDFIAEGSTELSTKRGDFVQVLYHIDKKWAYICRQVDKRAGYVPFLYCAFIKSITFGNIGDQLSVVAVKPQTKELLRVNTQAGSCSSGRSSLTDTSEMLSPYSLSSDKSSIHQLGENKLTKARSEPDGGSWVEESKDNNQEIITPPSPYINEPTSSKCATRKQSDFPVNIKSSRSFSGKILANKPSSMTPNLGKRGRLCEPYKTIVNELEDCLEKLTLV</sequence>
<feature type="compositionally biased region" description="Polar residues" evidence="3">
    <location>
        <begin position="102"/>
        <end position="117"/>
    </location>
</feature>
<evidence type="ECO:0000259" key="4">
    <source>
        <dbReference type="PROSITE" id="PS50002"/>
    </source>
</evidence>
<dbReference type="Pfam" id="PF07653">
    <property type="entry name" value="SH3_2"/>
    <property type="match status" value="1"/>
</dbReference>
<dbReference type="SMART" id="SM00326">
    <property type="entry name" value="SH3"/>
    <property type="match status" value="1"/>
</dbReference>
<dbReference type="Gene3D" id="2.30.30.40">
    <property type="entry name" value="SH3 Domains"/>
    <property type="match status" value="1"/>
</dbReference>
<reference evidence="5" key="1">
    <citation type="journal article" date="2019" name="PLoS Genet.">
        <title>A small set of conserved genes, including sp5 and Hox, are activated by Wnt signaling in the posterior of planarians and acoels.</title>
        <authorList>
            <person name="Tewari A.G."/>
            <person name="Owen J.H."/>
            <person name="Petersen C.P."/>
            <person name="Wagner D.E."/>
            <person name="Reddien P.W."/>
        </authorList>
    </citation>
    <scope>NUCLEOTIDE SEQUENCE</scope>
</reference>